<comment type="caution">
    <text evidence="2">The sequence shown here is derived from an EMBL/GenBank/DDBJ whole genome shotgun (WGS) entry which is preliminary data.</text>
</comment>
<sequence length="95" mass="10122">MAGIYVGEICTGKKIEPGYMKGTAEAIDWATDECDVEIISMSIAYEEDDDLIQAAPAKAIRRDKLIFAAASNNGGPGGWARPARCEGMNPEAGTR</sequence>
<dbReference type="Proteomes" id="UP000270866">
    <property type="component" value="Chromosome 10"/>
</dbReference>
<dbReference type="GO" id="GO:0004252">
    <property type="term" value="F:serine-type endopeptidase activity"/>
    <property type="evidence" value="ECO:0007669"/>
    <property type="project" value="InterPro"/>
</dbReference>
<evidence type="ECO:0000313" key="2">
    <source>
        <dbReference type="EMBL" id="RKK13247.1"/>
    </source>
</evidence>
<protein>
    <recommendedName>
        <fullName evidence="3">Peptidase S8/S53 domain-containing protein</fullName>
    </recommendedName>
</protein>
<reference evidence="2" key="1">
    <citation type="journal article" date="2018" name="Sci. Rep.">
        <title>Characterisation of pathogen-specific regions and novel effector candidates in Fusarium oxysporum f. sp. cepae.</title>
        <authorList>
            <person name="Armitage A.D."/>
            <person name="Taylor A."/>
            <person name="Sobczyk M.K."/>
            <person name="Baxter L."/>
            <person name="Greenfield B.P."/>
            <person name="Bates H.J."/>
            <person name="Wilson F."/>
            <person name="Jackson A.C."/>
            <person name="Ott S."/>
            <person name="Harrison R.J."/>
            <person name="Clarkson J.P."/>
        </authorList>
    </citation>
    <scope>NUCLEOTIDE SEQUENCE [LARGE SCALE GENOMIC DNA]</scope>
    <source>
        <strain evidence="2">FoC_Fus2</strain>
    </source>
</reference>
<gene>
    <name evidence="2" type="ORF">BFJ65_g12484</name>
</gene>
<organism evidence="2">
    <name type="scientific">Fusarium oxysporum f. sp. cepae</name>
    <dbReference type="NCBI Taxonomy" id="396571"/>
    <lineage>
        <taxon>Eukaryota</taxon>
        <taxon>Fungi</taxon>
        <taxon>Dikarya</taxon>
        <taxon>Ascomycota</taxon>
        <taxon>Pezizomycotina</taxon>
        <taxon>Sordariomycetes</taxon>
        <taxon>Hypocreomycetidae</taxon>
        <taxon>Hypocreales</taxon>
        <taxon>Nectriaceae</taxon>
        <taxon>Fusarium</taxon>
        <taxon>Fusarium oxysporum species complex</taxon>
    </lineage>
</organism>
<dbReference type="GO" id="GO:0006508">
    <property type="term" value="P:proteolysis"/>
    <property type="evidence" value="ECO:0007669"/>
    <property type="project" value="InterPro"/>
</dbReference>
<accession>A0A3L6N6Q6</accession>
<dbReference type="EMBL" id="MRCU01000008">
    <property type="protein sequence ID" value="RKK13247.1"/>
    <property type="molecule type" value="Genomic_DNA"/>
</dbReference>
<name>A0A3L6N6Q6_FUSOX</name>
<dbReference type="Gene3D" id="3.40.50.200">
    <property type="entry name" value="Peptidase S8/S53 domain"/>
    <property type="match status" value="1"/>
</dbReference>
<evidence type="ECO:0008006" key="3">
    <source>
        <dbReference type="Google" id="ProtNLM"/>
    </source>
</evidence>
<evidence type="ECO:0000256" key="1">
    <source>
        <dbReference type="SAM" id="MobiDB-lite"/>
    </source>
</evidence>
<dbReference type="AlphaFoldDB" id="A0A3L6N6Q6"/>
<proteinExistence type="predicted"/>
<dbReference type="InterPro" id="IPR036852">
    <property type="entry name" value="Peptidase_S8/S53_dom_sf"/>
</dbReference>
<dbReference type="SUPFAM" id="SSF52743">
    <property type="entry name" value="Subtilisin-like"/>
    <property type="match status" value="1"/>
</dbReference>
<feature type="region of interest" description="Disordered" evidence="1">
    <location>
        <begin position="75"/>
        <end position="95"/>
    </location>
</feature>